<reference evidence="1 2" key="3">
    <citation type="journal article" date="2008" name="FEMS Microbiol. Ecol.">
        <title>Identification and characterization of genes underlying chitinolysis in Collimonas fungivorans Ter331.</title>
        <authorList>
            <person name="Fritsche K."/>
            <person name="de Boer W."/>
            <person name="Gerards S."/>
            <person name="van den Berg M."/>
            <person name="van Veen J.A."/>
            <person name="Leveau J.H."/>
        </authorList>
    </citation>
    <scope>NUCLEOTIDE SEQUENCE [LARGE SCALE GENOMIC DNA]</scope>
    <source>
        <strain evidence="1 2">Ter331</strain>
    </source>
</reference>
<reference evidence="2" key="6">
    <citation type="submission" date="2011-05" db="EMBL/GenBank/DDBJ databases">
        <title>Complete sequence of Collimonas fungivorans Ter331.</title>
        <authorList>
            <person name="Leveau J.H."/>
        </authorList>
    </citation>
    <scope>NUCLEOTIDE SEQUENCE [LARGE SCALE GENOMIC DNA]</scope>
    <source>
        <strain evidence="2">Ter331</strain>
    </source>
</reference>
<organism evidence="1 2">
    <name type="scientific">Collimonas fungivorans (strain Ter331)</name>
    <dbReference type="NCBI Taxonomy" id="1005048"/>
    <lineage>
        <taxon>Bacteria</taxon>
        <taxon>Pseudomonadati</taxon>
        <taxon>Pseudomonadota</taxon>
        <taxon>Betaproteobacteria</taxon>
        <taxon>Burkholderiales</taxon>
        <taxon>Oxalobacteraceae</taxon>
        <taxon>Collimonas</taxon>
    </lineage>
</organism>
<keyword evidence="2" id="KW-1185">Reference proteome</keyword>
<dbReference type="Proteomes" id="UP000008392">
    <property type="component" value="Chromosome"/>
</dbReference>
<gene>
    <name evidence="1" type="ordered locus">CFU_3716</name>
</gene>
<reference evidence="1 2" key="4">
    <citation type="journal article" date="2010" name="Environ. Microbiol.">
        <title>The bacterial genus Collimonas: mycophagy, weathering and other adaptive solutions to life in oligotrophic soil environments.</title>
        <authorList>
            <person name="Leveau J.H."/>
            <person name="Uroz S."/>
            <person name="de Boer W."/>
        </authorList>
    </citation>
    <scope>NUCLEOTIDE SEQUENCE [LARGE SCALE GENOMIC DNA]</scope>
    <source>
        <strain evidence="1 2">Ter331</strain>
    </source>
</reference>
<dbReference type="AlphaFoldDB" id="G0ADJ8"/>
<name>G0ADJ8_COLFT</name>
<proteinExistence type="predicted"/>
<reference evidence="1 2" key="1">
    <citation type="journal article" date="2004" name="Environ. Microbiol.">
        <title>Phylogeny-function analysis of (meta)genomic libraries: screening for expression of ribosomal RNA genes by large-insert library fluorescent in situ hybridization (LIL-FISH).</title>
        <authorList>
            <person name="Leveau J.H."/>
            <person name="Gerards S."/>
            <person name="de Boer W."/>
            <person name="van Veen J.A."/>
        </authorList>
    </citation>
    <scope>NUCLEOTIDE SEQUENCE [LARGE SCALE GENOMIC DNA]</scope>
    <source>
        <strain evidence="1 2">Ter331</strain>
    </source>
</reference>
<dbReference type="eggNOG" id="COG3620">
    <property type="taxonomic scope" value="Bacteria"/>
</dbReference>
<evidence type="ECO:0000313" key="1">
    <source>
        <dbReference type="EMBL" id="AEK63540.1"/>
    </source>
</evidence>
<evidence type="ECO:0000313" key="2">
    <source>
        <dbReference type="Proteomes" id="UP000008392"/>
    </source>
</evidence>
<reference evidence="1 2" key="2">
    <citation type="journal article" date="2006" name="J. Microbiol. Methods">
        <title>Genomic flank-sequencing of plasposon insertion sites for rapid identification of functional genes.</title>
        <authorList>
            <person name="Leveau J.H."/>
            <person name="Gerards S."/>
            <person name="Fritsche K."/>
            <person name="Zondag G."/>
            <person name="van Veen J.A."/>
        </authorList>
    </citation>
    <scope>NUCLEOTIDE SEQUENCE [LARGE SCALE GENOMIC DNA]</scope>
    <source>
        <strain evidence="1 2">Ter331</strain>
    </source>
</reference>
<dbReference type="HOGENOM" id="CLU_2506975_0_0_4"/>
<sequence>MTVQRTETGKIAPRLSTVLVLARALGMDLMLVPKSLRPDLENFVRSGGRFLGQPSGIAAPPSLVDKLLQSDEPVGKKPFVIDKRD</sequence>
<protein>
    <submittedName>
        <fullName evidence="1">Transcriptional regulator, XRE family</fullName>
    </submittedName>
</protein>
<dbReference type="RefSeq" id="WP_014007692.1">
    <property type="nucleotide sequence ID" value="NC_015856.1"/>
</dbReference>
<reference evidence="1 2" key="5">
    <citation type="journal article" date="2011" name="ISME J.">
        <title>Dual transcriptional profiling of a bacterial/fungal confrontation: Collimonas fungivorans versus Aspergillus niger.</title>
        <authorList>
            <person name="Mela F."/>
            <person name="Fritsche K."/>
            <person name="de Boer W."/>
            <person name="van Veen J.A."/>
            <person name="de Graaff L.H."/>
            <person name="van den Berg M."/>
            <person name="Leveau J.H."/>
        </authorList>
    </citation>
    <scope>NUCLEOTIDE SEQUENCE [LARGE SCALE GENOMIC DNA]</scope>
    <source>
        <strain evidence="1 2">Ter331</strain>
    </source>
</reference>
<dbReference type="KEGG" id="cfu:CFU_3716"/>
<accession>G0ADJ8</accession>
<dbReference type="EMBL" id="CP002745">
    <property type="protein sequence ID" value="AEK63540.1"/>
    <property type="molecule type" value="Genomic_DNA"/>
</dbReference>